<dbReference type="Gene3D" id="2.40.420.20">
    <property type="match status" value="1"/>
</dbReference>
<reference evidence="8 9" key="1">
    <citation type="submission" date="2016-01" db="EMBL/GenBank/DDBJ databases">
        <title>Genome sequence of the acidophilic iron oxidising Ferrovum strain Z-31.</title>
        <authorList>
            <person name="Poehlein A."/>
            <person name="Ullrich S.R."/>
            <person name="Schloemann M."/>
            <person name="Muehling M."/>
            <person name="Daniel R."/>
        </authorList>
    </citation>
    <scope>NUCLEOTIDE SEQUENCE [LARGE SCALE GENOMIC DNA]</scope>
    <source>
        <strain evidence="8 9">Z-31</strain>
    </source>
</reference>
<dbReference type="PATRIC" id="fig|1789004.3.peg.1271"/>
<keyword evidence="4" id="KW-0812">Transmembrane</keyword>
<evidence type="ECO:0000256" key="2">
    <source>
        <dbReference type="ARBA" id="ARBA00009477"/>
    </source>
</evidence>
<dbReference type="GO" id="GO:1990281">
    <property type="term" value="C:efflux pump complex"/>
    <property type="evidence" value="ECO:0007669"/>
    <property type="project" value="TreeGrafter"/>
</dbReference>
<dbReference type="Gene3D" id="2.40.30.170">
    <property type="match status" value="1"/>
</dbReference>
<comment type="subcellular location">
    <subcellularLocation>
        <location evidence="1">Cell envelope</location>
    </subcellularLocation>
</comment>
<evidence type="ECO:0000259" key="6">
    <source>
        <dbReference type="Pfam" id="PF25954"/>
    </source>
</evidence>
<evidence type="ECO:0000256" key="1">
    <source>
        <dbReference type="ARBA" id="ARBA00004196"/>
    </source>
</evidence>
<dbReference type="InterPro" id="IPR006143">
    <property type="entry name" value="RND_pump_MFP"/>
</dbReference>
<dbReference type="Pfam" id="PF25954">
    <property type="entry name" value="Beta-barrel_RND_2"/>
    <property type="match status" value="1"/>
</dbReference>
<accession>A0A149VYD2</accession>
<sequence length="386" mass="41251">MHGDFMTVQSAPSLKKRLILMGALMTLLVVGLVGFTLFKRAMMQKYLTGGAAHPPQVVTAQVIQWTNWQPSFDTIGSLRAARGVQISVEVAGMVRRVAFKAGDEVQAGQTLVEMVDDAERAALQAQIAGLELARLTLKRDEAQYAVHAISQAQLEVDRADVDSRTAQRDQALALLAKKKVTAPFAGQMGITLVNPGQYLNPGDKIATLQTVHQLLVDFNLPQQFLGRIAVGQWVHLSFEAWPGKTFAARVVARNPEVDASTRNVSVEARLEPGTASLLPGAFAHVTWDYDRAAPRLTLPQSAIAFNPYGATVFVIQRGPGGTPPKAQQVFITTGATRGDQIAVLSGLKAGDEVVTSGQLKLKSGMSVALSTAAAPPFAAAPTPQEQ</sequence>
<keyword evidence="3" id="KW-0813">Transport</keyword>
<organism evidence="8 9">
    <name type="scientific">Ferrovum myxofaciens</name>
    <dbReference type="NCBI Taxonomy" id="416213"/>
    <lineage>
        <taxon>Bacteria</taxon>
        <taxon>Pseudomonadati</taxon>
        <taxon>Pseudomonadota</taxon>
        <taxon>Betaproteobacteria</taxon>
        <taxon>Ferrovales</taxon>
        <taxon>Ferrovaceae</taxon>
        <taxon>Ferrovum</taxon>
    </lineage>
</organism>
<evidence type="ECO:0000313" key="8">
    <source>
        <dbReference type="EMBL" id="KXW58186.1"/>
    </source>
</evidence>
<dbReference type="Pfam" id="PF25917">
    <property type="entry name" value="BSH_RND"/>
    <property type="match status" value="1"/>
</dbReference>
<comment type="similarity">
    <text evidence="2">Belongs to the membrane fusion protein (MFP) (TC 8.A.1) family.</text>
</comment>
<proteinExistence type="inferred from homology"/>
<dbReference type="EMBL" id="LRRD01000021">
    <property type="protein sequence ID" value="KXW58186.1"/>
    <property type="molecule type" value="Genomic_DNA"/>
</dbReference>
<evidence type="ECO:0000256" key="4">
    <source>
        <dbReference type="SAM" id="Phobius"/>
    </source>
</evidence>
<feature type="transmembrane region" description="Helical" evidence="4">
    <location>
        <begin position="18"/>
        <end position="38"/>
    </location>
</feature>
<name>A0A149VYD2_9PROT</name>
<evidence type="ECO:0000259" key="5">
    <source>
        <dbReference type="Pfam" id="PF25917"/>
    </source>
</evidence>
<evidence type="ECO:0000259" key="7">
    <source>
        <dbReference type="Pfam" id="PF25967"/>
    </source>
</evidence>
<dbReference type="SUPFAM" id="SSF111369">
    <property type="entry name" value="HlyD-like secretion proteins"/>
    <property type="match status" value="1"/>
</dbReference>
<keyword evidence="4" id="KW-1133">Transmembrane helix</keyword>
<dbReference type="AlphaFoldDB" id="A0A149VYD2"/>
<dbReference type="InterPro" id="IPR058627">
    <property type="entry name" value="MdtA-like_C"/>
</dbReference>
<dbReference type="InterPro" id="IPR058625">
    <property type="entry name" value="MdtA-like_BSH"/>
</dbReference>
<feature type="domain" description="Multidrug resistance protein MdtA-like barrel-sandwich hybrid" evidence="5">
    <location>
        <begin position="83"/>
        <end position="205"/>
    </location>
</feature>
<evidence type="ECO:0000313" key="9">
    <source>
        <dbReference type="Proteomes" id="UP000075653"/>
    </source>
</evidence>
<dbReference type="NCBIfam" id="TIGR01730">
    <property type="entry name" value="RND_mfp"/>
    <property type="match status" value="1"/>
</dbReference>
<dbReference type="GO" id="GO:0015562">
    <property type="term" value="F:efflux transmembrane transporter activity"/>
    <property type="evidence" value="ECO:0007669"/>
    <property type="project" value="TreeGrafter"/>
</dbReference>
<keyword evidence="9" id="KW-1185">Reference proteome</keyword>
<feature type="domain" description="CusB-like beta-barrel" evidence="6">
    <location>
        <begin position="216"/>
        <end position="288"/>
    </location>
</feature>
<protein>
    <submittedName>
        <fullName evidence="8">Multidrug resistance protein MdtA</fullName>
    </submittedName>
</protein>
<dbReference type="PANTHER" id="PTHR30469:SF11">
    <property type="entry name" value="BLL4320 PROTEIN"/>
    <property type="match status" value="1"/>
</dbReference>
<dbReference type="InterPro" id="IPR058792">
    <property type="entry name" value="Beta-barrel_RND_2"/>
</dbReference>
<feature type="domain" description="Multidrug resistance protein MdtA-like C-terminal permuted SH3" evidence="7">
    <location>
        <begin position="297"/>
        <end position="357"/>
    </location>
</feature>
<dbReference type="PANTHER" id="PTHR30469">
    <property type="entry name" value="MULTIDRUG RESISTANCE PROTEIN MDTA"/>
    <property type="match status" value="1"/>
</dbReference>
<dbReference type="Gene3D" id="1.10.287.470">
    <property type="entry name" value="Helix hairpin bin"/>
    <property type="match status" value="1"/>
</dbReference>
<evidence type="ECO:0000256" key="3">
    <source>
        <dbReference type="ARBA" id="ARBA00022448"/>
    </source>
</evidence>
<dbReference type="Pfam" id="PF25967">
    <property type="entry name" value="RND-MFP_C"/>
    <property type="match status" value="1"/>
</dbReference>
<gene>
    <name evidence="8" type="primary">mdtA_3</name>
    <name evidence="8" type="ORF">FEMY_12510</name>
</gene>
<comment type="caution">
    <text evidence="8">The sequence shown here is derived from an EMBL/GenBank/DDBJ whole genome shotgun (WGS) entry which is preliminary data.</text>
</comment>
<dbReference type="STRING" id="1789004.FEMY_12510"/>
<dbReference type="Gene3D" id="2.40.50.100">
    <property type="match status" value="1"/>
</dbReference>
<dbReference type="FunFam" id="2.40.30.170:FF:000010">
    <property type="entry name" value="Efflux RND transporter periplasmic adaptor subunit"/>
    <property type="match status" value="1"/>
</dbReference>
<dbReference type="Proteomes" id="UP000075653">
    <property type="component" value="Unassembled WGS sequence"/>
</dbReference>
<keyword evidence="4" id="KW-0472">Membrane</keyword>